<sequence>MSDPYLVAGIRSDPALRTSPGYRSFWTWLLSQDLDSQGWPIGTYSKITVWIDPLRGSISVYDLDEEGTRIPAEGGGYVTHEVAVTLTSQPQNSGFISGDDPI</sequence>
<dbReference type="Proteomes" id="UP001595698">
    <property type="component" value="Unassembled WGS sequence"/>
</dbReference>
<organism evidence="1 2">
    <name type="scientific">Streptosporangium jomthongense</name>
    <dbReference type="NCBI Taxonomy" id="1193683"/>
    <lineage>
        <taxon>Bacteria</taxon>
        <taxon>Bacillati</taxon>
        <taxon>Actinomycetota</taxon>
        <taxon>Actinomycetes</taxon>
        <taxon>Streptosporangiales</taxon>
        <taxon>Streptosporangiaceae</taxon>
        <taxon>Streptosporangium</taxon>
    </lineage>
</organism>
<gene>
    <name evidence="1" type="ORF">ACFOYY_42165</name>
</gene>
<protein>
    <submittedName>
        <fullName evidence="1">Uncharacterized protein</fullName>
    </submittedName>
</protein>
<keyword evidence="2" id="KW-1185">Reference proteome</keyword>
<evidence type="ECO:0000313" key="1">
    <source>
        <dbReference type="EMBL" id="MFC3986795.1"/>
    </source>
</evidence>
<name>A0ABV8FGK5_9ACTN</name>
<evidence type="ECO:0000313" key="2">
    <source>
        <dbReference type="Proteomes" id="UP001595698"/>
    </source>
</evidence>
<dbReference type="RefSeq" id="WP_386197143.1">
    <property type="nucleotide sequence ID" value="NZ_JBHSBC010000067.1"/>
</dbReference>
<accession>A0ABV8FGK5</accession>
<comment type="caution">
    <text evidence="1">The sequence shown here is derived from an EMBL/GenBank/DDBJ whole genome shotgun (WGS) entry which is preliminary data.</text>
</comment>
<dbReference type="EMBL" id="JBHSBC010000067">
    <property type="protein sequence ID" value="MFC3986795.1"/>
    <property type="molecule type" value="Genomic_DNA"/>
</dbReference>
<reference evidence="2" key="1">
    <citation type="journal article" date="2019" name="Int. J. Syst. Evol. Microbiol.">
        <title>The Global Catalogue of Microorganisms (GCM) 10K type strain sequencing project: providing services to taxonomists for standard genome sequencing and annotation.</title>
        <authorList>
            <consortium name="The Broad Institute Genomics Platform"/>
            <consortium name="The Broad Institute Genome Sequencing Center for Infectious Disease"/>
            <person name="Wu L."/>
            <person name="Ma J."/>
        </authorList>
    </citation>
    <scope>NUCLEOTIDE SEQUENCE [LARGE SCALE GENOMIC DNA]</scope>
    <source>
        <strain evidence="2">TBRC 7912</strain>
    </source>
</reference>
<proteinExistence type="predicted"/>